<organism evidence="1 2">
    <name type="scientific">Mycolicibacterium frederiksbergense</name>
    <dbReference type="NCBI Taxonomy" id="117567"/>
    <lineage>
        <taxon>Bacteria</taxon>
        <taxon>Bacillati</taxon>
        <taxon>Actinomycetota</taxon>
        <taxon>Actinomycetes</taxon>
        <taxon>Mycobacteriales</taxon>
        <taxon>Mycobacteriaceae</taxon>
        <taxon>Mycolicibacterium</taxon>
    </lineage>
</organism>
<proteinExistence type="predicted"/>
<name>A0A6H0RWJ9_9MYCO</name>
<evidence type="ECO:0000313" key="2">
    <source>
        <dbReference type="Proteomes" id="UP000501849"/>
    </source>
</evidence>
<sequence>MTAKSDDLQSFRRRRGLQVSLAALLAVCALAACSPVSERWAESAQSKITPIEAVQTLGQIRLPLWPEILDAESDAGADTRYRVAMRLDDGQLEEFLSQFLLGPQPSDIPRSMSVIAGPALESAPELLFMQTGIDSPGGGYLREIIVDKRAPGEAYVHIAVYTM</sequence>
<gene>
    <name evidence="1" type="ORF">EXE63_00135</name>
</gene>
<dbReference type="EMBL" id="CP038797">
    <property type="protein sequence ID" value="QIV79498.1"/>
    <property type="molecule type" value="Genomic_DNA"/>
</dbReference>
<geneLocation type="plasmid" evidence="1 2">
    <name>unnamed1</name>
</geneLocation>
<accession>A0A6H0RWJ9</accession>
<reference evidence="1 2" key="1">
    <citation type="submission" date="2019-04" db="EMBL/GenBank/DDBJ databases">
        <title>Draft, Whole-Genome Sequence of the Anthracene-degrading Mycobacterium frederiksbergense LB501T, Isolated from a Polycyclic Aromatic Hydrocarbon (PAH)-Contaminated Soil.</title>
        <authorList>
            <person name="Augelletti F."/>
        </authorList>
    </citation>
    <scope>NUCLEOTIDE SEQUENCE [LARGE SCALE GENOMIC DNA]</scope>
    <source>
        <strain evidence="1 2">LB 501T</strain>
        <plasmid evidence="1 2">unnamed1</plasmid>
    </source>
</reference>
<keyword evidence="1" id="KW-0614">Plasmid</keyword>
<dbReference type="Proteomes" id="UP000501849">
    <property type="component" value="Plasmid unnamed1"/>
</dbReference>
<dbReference type="RefSeq" id="WP_168140291.1">
    <property type="nucleotide sequence ID" value="NZ_CP038797.1"/>
</dbReference>
<keyword evidence="2" id="KW-1185">Reference proteome</keyword>
<protein>
    <submittedName>
        <fullName evidence="1">Uncharacterized protein</fullName>
    </submittedName>
</protein>
<dbReference type="KEGG" id="mfre:EXE63_00135"/>
<dbReference type="PROSITE" id="PS51257">
    <property type="entry name" value="PROKAR_LIPOPROTEIN"/>
    <property type="match status" value="1"/>
</dbReference>
<dbReference type="AlphaFoldDB" id="A0A6H0RWJ9"/>
<evidence type="ECO:0000313" key="1">
    <source>
        <dbReference type="EMBL" id="QIV79498.1"/>
    </source>
</evidence>